<keyword evidence="3" id="KW-1185">Reference proteome</keyword>
<gene>
    <name evidence="2" type="ORF">GCM10023349_27410</name>
</gene>
<organism evidence="2 3">
    <name type="scientific">Nocardioides conyzicola</name>
    <dbReference type="NCBI Taxonomy" id="1651781"/>
    <lineage>
        <taxon>Bacteria</taxon>
        <taxon>Bacillati</taxon>
        <taxon>Actinomycetota</taxon>
        <taxon>Actinomycetes</taxon>
        <taxon>Propionibacteriales</taxon>
        <taxon>Nocardioidaceae</taxon>
        <taxon>Nocardioides</taxon>
    </lineage>
</organism>
<keyword evidence="1" id="KW-1133">Transmembrane helix</keyword>
<dbReference type="Proteomes" id="UP001499974">
    <property type="component" value="Unassembled WGS sequence"/>
</dbReference>
<protein>
    <submittedName>
        <fullName evidence="2">DUF1772 domain-containing protein</fullName>
    </submittedName>
</protein>
<dbReference type="InterPro" id="IPR013901">
    <property type="entry name" value="Anthrone_oxy"/>
</dbReference>
<feature type="transmembrane region" description="Helical" evidence="1">
    <location>
        <begin position="12"/>
        <end position="31"/>
    </location>
</feature>
<reference evidence="3" key="1">
    <citation type="journal article" date="2019" name="Int. J. Syst. Evol. Microbiol.">
        <title>The Global Catalogue of Microorganisms (GCM) 10K type strain sequencing project: providing services to taxonomists for standard genome sequencing and annotation.</title>
        <authorList>
            <consortium name="The Broad Institute Genomics Platform"/>
            <consortium name="The Broad Institute Genome Sequencing Center for Infectious Disease"/>
            <person name="Wu L."/>
            <person name="Ma J."/>
        </authorList>
    </citation>
    <scope>NUCLEOTIDE SEQUENCE [LARGE SCALE GENOMIC DNA]</scope>
    <source>
        <strain evidence="3">JCM 18531</strain>
    </source>
</reference>
<feature type="transmembrane region" description="Helical" evidence="1">
    <location>
        <begin position="87"/>
        <end position="109"/>
    </location>
</feature>
<accession>A0ABP8XK74</accession>
<keyword evidence="1" id="KW-0812">Transmembrane</keyword>
<dbReference type="EMBL" id="BAABKM010000002">
    <property type="protein sequence ID" value="GAA4707435.1"/>
    <property type="molecule type" value="Genomic_DNA"/>
</dbReference>
<evidence type="ECO:0000256" key="1">
    <source>
        <dbReference type="SAM" id="Phobius"/>
    </source>
</evidence>
<name>A0ABP8XK74_9ACTN</name>
<proteinExistence type="predicted"/>
<evidence type="ECO:0000313" key="3">
    <source>
        <dbReference type="Proteomes" id="UP001499974"/>
    </source>
</evidence>
<comment type="caution">
    <text evidence="2">The sequence shown here is derived from an EMBL/GenBank/DDBJ whole genome shotgun (WGS) entry which is preliminary data.</text>
</comment>
<feature type="transmembrane region" description="Helical" evidence="1">
    <location>
        <begin position="129"/>
        <end position="149"/>
    </location>
</feature>
<dbReference type="Pfam" id="PF08592">
    <property type="entry name" value="Anthrone_oxy"/>
    <property type="match status" value="1"/>
</dbReference>
<sequence length="151" mass="15401">MSDLLDTVRGPVLLAATVAAGLQAGTYYTWASGVMPGLARTDDHTFTSSMNHINVAIVNPVFMLTFLGAPALAAVAVATTGSGARGWAIAGLALALGTVAVTAVGNIPLNDALAAGGSRADFETAWVRWNVVRTLTSTGALACLAWAAWRS</sequence>
<keyword evidence="1" id="KW-0472">Membrane</keyword>
<dbReference type="RefSeq" id="WP_345521884.1">
    <property type="nucleotide sequence ID" value="NZ_BAABKM010000002.1"/>
</dbReference>
<evidence type="ECO:0000313" key="2">
    <source>
        <dbReference type="EMBL" id="GAA4707435.1"/>
    </source>
</evidence>
<feature type="transmembrane region" description="Helical" evidence="1">
    <location>
        <begin position="51"/>
        <end position="75"/>
    </location>
</feature>